<sequence length="57" mass="6418">MVALLATGETLTSRRCEEEYGITRDTATRDFRLLMNVGLAVRKGRGRSTGYVLAERR</sequence>
<protein>
    <recommendedName>
        <fullName evidence="3">HTH domain-containing protein</fullName>
    </recommendedName>
</protein>
<dbReference type="Gene3D" id="1.10.10.10">
    <property type="entry name" value="Winged helix-like DNA-binding domain superfamily/Winged helix DNA-binding domain"/>
    <property type="match status" value="1"/>
</dbReference>
<dbReference type="InterPro" id="IPR036390">
    <property type="entry name" value="WH_DNA-bd_sf"/>
</dbReference>
<comment type="caution">
    <text evidence="1">The sequence shown here is derived from an EMBL/GenBank/DDBJ whole genome shotgun (WGS) entry which is preliminary data.</text>
</comment>
<evidence type="ECO:0008006" key="3">
    <source>
        <dbReference type="Google" id="ProtNLM"/>
    </source>
</evidence>
<dbReference type="EMBL" id="VCYH01000002">
    <property type="protein sequence ID" value="MDN7024105.1"/>
    <property type="molecule type" value="Genomic_DNA"/>
</dbReference>
<evidence type="ECO:0000313" key="1">
    <source>
        <dbReference type="EMBL" id="MDN7024105.1"/>
    </source>
</evidence>
<dbReference type="InterPro" id="IPR036388">
    <property type="entry name" value="WH-like_DNA-bd_sf"/>
</dbReference>
<keyword evidence="2" id="KW-1185">Reference proteome</keyword>
<dbReference type="SUPFAM" id="SSF46785">
    <property type="entry name" value="Winged helix' DNA-binding domain"/>
    <property type="match status" value="1"/>
</dbReference>
<dbReference type="Proteomes" id="UP001168338">
    <property type="component" value="Unassembled WGS sequence"/>
</dbReference>
<evidence type="ECO:0000313" key="2">
    <source>
        <dbReference type="Proteomes" id="UP001168338"/>
    </source>
</evidence>
<name>A0ABT8M839_9EURY</name>
<reference evidence="1" key="1">
    <citation type="submission" date="2019-05" db="EMBL/GenBank/DDBJ databases">
        <title>Methanoculleus sp. FWC-SCC1, a methanogenic archaeon isolated from deep marine cold seep.</title>
        <authorList>
            <person name="Chen Y.-W."/>
            <person name="Chen S.-C."/>
            <person name="Teng N.-H."/>
            <person name="Lai M.-C."/>
        </authorList>
    </citation>
    <scope>NUCLEOTIDE SEQUENCE</scope>
    <source>
        <strain evidence="1">FWC-SCC1</strain>
    </source>
</reference>
<accession>A0ABT8M839</accession>
<organism evidence="1 2">
    <name type="scientific">Methanoculleus frigidifontis</name>
    <dbReference type="NCBI Taxonomy" id="2584085"/>
    <lineage>
        <taxon>Archaea</taxon>
        <taxon>Methanobacteriati</taxon>
        <taxon>Methanobacteriota</taxon>
        <taxon>Stenosarchaea group</taxon>
        <taxon>Methanomicrobia</taxon>
        <taxon>Methanomicrobiales</taxon>
        <taxon>Methanomicrobiaceae</taxon>
        <taxon>Methanoculleus</taxon>
    </lineage>
</organism>
<proteinExistence type="predicted"/>
<gene>
    <name evidence="1" type="ORF">FGU65_04230</name>
</gene>